<dbReference type="Proteomes" id="UP000460272">
    <property type="component" value="Unassembled WGS sequence"/>
</dbReference>
<evidence type="ECO:0000256" key="2">
    <source>
        <dbReference type="SAM" id="SignalP"/>
    </source>
</evidence>
<organism evidence="3 4">
    <name type="scientific">Trebonia kvetii</name>
    <dbReference type="NCBI Taxonomy" id="2480626"/>
    <lineage>
        <taxon>Bacteria</taxon>
        <taxon>Bacillati</taxon>
        <taxon>Actinomycetota</taxon>
        <taxon>Actinomycetes</taxon>
        <taxon>Streptosporangiales</taxon>
        <taxon>Treboniaceae</taxon>
        <taxon>Trebonia</taxon>
    </lineage>
</organism>
<proteinExistence type="predicted"/>
<evidence type="ECO:0000313" key="3">
    <source>
        <dbReference type="EMBL" id="TVZ01931.1"/>
    </source>
</evidence>
<feature type="signal peptide" evidence="2">
    <location>
        <begin position="1"/>
        <end position="29"/>
    </location>
</feature>
<evidence type="ECO:0000256" key="1">
    <source>
        <dbReference type="SAM" id="MobiDB-lite"/>
    </source>
</evidence>
<comment type="caution">
    <text evidence="3">The sequence shown here is derived from an EMBL/GenBank/DDBJ whole genome shotgun (WGS) entry which is preliminary data.</text>
</comment>
<evidence type="ECO:0000313" key="4">
    <source>
        <dbReference type="Proteomes" id="UP000460272"/>
    </source>
</evidence>
<name>A0A6P2BU90_9ACTN</name>
<dbReference type="AlphaFoldDB" id="A0A6P2BU90"/>
<sequence length="128" mass="13227">MTKRATVLAATLVTLAGFAVPLVSTSAQAKPMRPDVFPAEWCGNQAPPCVVSASRNGVAITENDPTYAVSAAGSLQADGEILTQWGIADAQAPGSFETWRRGMPGFRSASPSTSARTRLASSTSTQAV</sequence>
<feature type="region of interest" description="Disordered" evidence="1">
    <location>
        <begin position="98"/>
        <end position="128"/>
    </location>
</feature>
<keyword evidence="4" id="KW-1185">Reference proteome</keyword>
<protein>
    <submittedName>
        <fullName evidence="3">Uncharacterized protein</fullName>
    </submittedName>
</protein>
<accession>A0A6P2BU90</accession>
<dbReference type="RefSeq" id="WP_145858887.1">
    <property type="nucleotide sequence ID" value="NZ_RPFW01000006.1"/>
</dbReference>
<dbReference type="EMBL" id="RPFW01000006">
    <property type="protein sequence ID" value="TVZ01931.1"/>
    <property type="molecule type" value="Genomic_DNA"/>
</dbReference>
<feature type="compositionally biased region" description="Low complexity" evidence="1">
    <location>
        <begin position="107"/>
        <end position="128"/>
    </location>
</feature>
<keyword evidence="2" id="KW-0732">Signal</keyword>
<reference evidence="3 4" key="1">
    <citation type="submission" date="2018-11" db="EMBL/GenBank/DDBJ databases">
        <title>Trebonia kvetii gen.nov., sp.nov., a novel acidophilic actinobacterium, and proposal of the new actinobacterial family Treboniaceae fam. nov.</title>
        <authorList>
            <person name="Rapoport D."/>
            <person name="Sagova-Mareckova M."/>
            <person name="Sedlacek I."/>
            <person name="Provaznik J."/>
            <person name="Kralova S."/>
            <person name="Pavlinic D."/>
            <person name="Benes V."/>
            <person name="Kopecky J."/>
        </authorList>
    </citation>
    <scope>NUCLEOTIDE SEQUENCE [LARGE SCALE GENOMIC DNA]</scope>
    <source>
        <strain evidence="3 4">15Tr583</strain>
    </source>
</reference>
<feature type="chain" id="PRO_5027064157" evidence="2">
    <location>
        <begin position="30"/>
        <end position="128"/>
    </location>
</feature>
<gene>
    <name evidence="3" type="ORF">EAS64_31325</name>
</gene>